<comment type="subcellular location">
    <subcellularLocation>
        <location evidence="1">Cell membrane</location>
        <topology evidence="1">Multi-pass membrane protein</topology>
    </subcellularLocation>
</comment>
<dbReference type="GO" id="GO:0022857">
    <property type="term" value="F:transmembrane transporter activity"/>
    <property type="evidence" value="ECO:0007669"/>
    <property type="project" value="InterPro"/>
</dbReference>
<feature type="transmembrane region" description="Helical" evidence="8">
    <location>
        <begin position="163"/>
        <end position="185"/>
    </location>
</feature>
<feature type="domain" description="Major facilitator superfamily (MFS) profile" evidence="9">
    <location>
        <begin position="11"/>
        <end position="508"/>
    </location>
</feature>
<comment type="similarity">
    <text evidence="2">Belongs to the major facilitator superfamily. EmrB family.</text>
</comment>
<feature type="transmembrane region" description="Helical" evidence="8">
    <location>
        <begin position="76"/>
        <end position="96"/>
    </location>
</feature>
<evidence type="ECO:0000256" key="8">
    <source>
        <dbReference type="SAM" id="Phobius"/>
    </source>
</evidence>
<name>A0A1J5TMN2_9ZZZZ</name>
<dbReference type="Pfam" id="PF07690">
    <property type="entry name" value="MFS_1"/>
    <property type="match status" value="1"/>
</dbReference>
<dbReference type="AlphaFoldDB" id="A0A1J5TMN2"/>
<reference evidence="10" key="1">
    <citation type="submission" date="2016-10" db="EMBL/GenBank/DDBJ databases">
        <title>Sequence of Gallionella enrichment culture.</title>
        <authorList>
            <person name="Poehlein A."/>
            <person name="Muehling M."/>
            <person name="Daniel R."/>
        </authorList>
    </citation>
    <scope>NUCLEOTIDE SEQUENCE</scope>
</reference>
<sequence length="522" mass="57576">MAKFTADKIIVIFTVVSAALLQLIDTSIVNVSLTQMMGNLGATFEEIGWVITGYAVSNVIMITLSGWMSARFGRKYYFAASIVLFTIASVLCGTSTSVWELVVFRVIQGIGGGGLLSTAQAILIETFPKEELGLANAIYGVGVIVGPAIGPTLGGYITDNMSWQWIFFINVPFGILATILTMMYVKEPVMKPKSVKMDWLAFGLLIAAIGSLQIVLEKGQSEDWFETRYITVLAVIAAFTGMFFVYRELTKKDPMVNLRLFNNRSFATGTLFNFVLGFGLYGTTLVIPIFCQGLLGFTALQTGWIMLPGSLATAVMMPIVGVLLKRKLFHPAIYAGLGLLLFFVFSYSMGMLNTQIDHYDFFWPLIIRGFAMGLIFIPLTTISLADLEGTEIPQGTALSNMVRQLGGSIGIALITTYISIDTTKHYSYLSENITVTDPATQERVKVLTNSFMSKGFDIQSATANAYGLISRSIFGQATFLTYKDLFIDLGLFFLLLIPLLIMFRNKKKKVIKEEEIAEWTIE</sequence>
<dbReference type="PANTHER" id="PTHR42718:SF9">
    <property type="entry name" value="MAJOR FACILITATOR SUPERFAMILY MULTIDRUG TRANSPORTER MFSC"/>
    <property type="match status" value="1"/>
</dbReference>
<evidence type="ECO:0000256" key="4">
    <source>
        <dbReference type="ARBA" id="ARBA00022475"/>
    </source>
</evidence>
<evidence type="ECO:0000256" key="6">
    <source>
        <dbReference type="ARBA" id="ARBA00022989"/>
    </source>
</evidence>
<dbReference type="InterPro" id="IPR004638">
    <property type="entry name" value="EmrB-like"/>
</dbReference>
<feature type="transmembrane region" description="Helical" evidence="8">
    <location>
        <begin position="136"/>
        <end position="157"/>
    </location>
</feature>
<evidence type="ECO:0000256" key="2">
    <source>
        <dbReference type="ARBA" id="ARBA00008537"/>
    </source>
</evidence>
<dbReference type="GO" id="GO:0005886">
    <property type="term" value="C:plasma membrane"/>
    <property type="evidence" value="ECO:0007669"/>
    <property type="project" value="UniProtKB-SubCell"/>
</dbReference>
<feature type="transmembrane region" description="Helical" evidence="8">
    <location>
        <begin position="9"/>
        <end position="29"/>
    </location>
</feature>
<dbReference type="InterPro" id="IPR036259">
    <property type="entry name" value="MFS_trans_sf"/>
</dbReference>
<evidence type="ECO:0000259" key="9">
    <source>
        <dbReference type="PROSITE" id="PS50850"/>
    </source>
</evidence>
<keyword evidence="7 8" id="KW-0472">Membrane</keyword>
<proteinExistence type="inferred from homology"/>
<dbReference type="PANTHER" id="PTHR42718">
    <property type="entry name" value="MAJOR FACILITATOR SUPERFAMILY MULTIDRUG TRANSPORTER MFSC"/>
    <property type="match status" value="1"/>
</dbReference>
<dbReference type="InterPro" id="IPR011701">
    <property type="entry name" value="MFS"/>
</dbReference>
<gene>
    <name evidence="10" type="primary">emrB_7</name>
    <name evidence="10" type="ORF">GALL_56550</name>
</gene>
<keyword evidence="3" id="KW-0813">Transport</keyword>
<keyword evidence="6 8" id="KW-1133">Transmembrane helix</keyword>
<evidence type="ECO:0000256" key="7">
    <source>
        <dbReference type="ARBA" id="ARBA00023136"/>
    </source>
</evidence>
<dbReference type="NCBIfam" id="TIGR00711">
    <property type="entry name" value="efflux_EmrB"/>
    <property type="match status" value="1"/>
</dbReference>
<evidence type="ECO:0000256" key="1">
    <source>
        <dbReference type="ARBA" id="ARBA00004651"/>
    </source>
</evidence>
<dbReference type="PROSITE" id="PS50850">
    <property type="entry name" value="MFS"/>
    <property type="match status" value="1"/>
</dbReference>
<organism evidence="10">
    <name type="scientific">mine drainage metagenome</name>
    <dbReference type="NCBI Taxonomy" id="410659"/>
    <lineage>
        <taxon>unclassified sequences</taxon>
        <taxon>metagenomes</taxon>
        <taxon>ecological metagenomes</taxon>
    </lineage>
</organism>
<feature type="transmembrane region" description="Helical" evidence="8">
    <location>
        <begin position="331"/>
        <end position="349"/>
    </location>
</feature>
<feature type="transmembrane region" description="Helical" evidence="8">
    <location>
        <begin position="49"/>
        <end position="69"/>
    </location>
</feature>
<dbReference type="PRINTS" id="PR01036">
    <property type="entry name" value="TCRTETB"/>
</dbReference>
<keyword evidence="5 8" id="KW-0812">Transmembrane</keyword>
<feature type="transmembrane region" description="Helical" evidence="8">
    <location>
        <begin position="401"/>
        <end position="420"/>
    </location>
</feature>
<accession>A0A1J5TMN2</accession>
<evidence type="ECO:0000313" key="10">
    <source>
        <dbReference type="EMBL" id="OIR13270.1"/>
    </source>
</evidence>
<protein>
    <submittedName>
        <fullName evidence="10">Multidrug export protein EmrB</fullName>
    </submittedName>
</protein>
<dbReference type="Gene3D" id="1.20.1250.20">
    <property type="entry name" value="MFS general substrate transporter like domains"/>
    <property type="match status" value="1"/>
</dbReference>
<dbReference type="EMBL" id="MLJW01000015">
    <property type="protein sequence ID" value="OIR13270.1"/>
    <property type="molecule type" value="Genomic_DNA"/>
</dbReference>
<evidence type="ECO:0000256" key="5">
    <source>
        <dbReference type="ARBA" id="ARBA00022692"/>
    </source>
</evidence>
<feature type="transmembrane region" description="Helical" evidence="8">
    <location>
        <begin position="302"/>
        <end position="324"/>
    </location>
</feature>
<dbReference type="SUPFAM" id="SSF103473">
    <property type="entry name" value="MFS general substrate transporter"/>
    <property type="match status" value="1"/>
</dbReference>
<comment type="caution">
    <text evidence="10">The sequence shown here is derived from an EMBL/GenBank/DDBJ whole genome shotgun (WGS) entry which is preliminary data.</text>
</comment>
<dbReference type="Gene3D" id="1.20.1720.10">
    <property type="entry name" value="Multidrug resistance protein D"/>
    <property type="match status" value="1"/>
</dbReference>
<feature type="transmembrane region" description="Helical" evidence="8">
    <location>
        <begin position="266"/>
        <end position="290"/>
    </location>
</feature>
<feature type="transmembrane region" description="Helical" evidence="8">
    <location>
        <begin position="102"/>
        <end position="124"/>
    </location>
</feature>
<evidence type="ECO:0000256" key="3">
    <source>
        <dbReference type="ARBA" id="ARBA00022448"/>
    </source>
</evidence>
<dbReference type="CDD" id="cd17503">
    <property type="entry name" value="MFS_LmrB_MDR_like"/>
    <property type="match status" value="1"/>
</dbReference>
<feature type="transmembrane region" description="Helical" evidence="8">
    <location>
        <begin position="228"/>
        <end position="246"/>
    </location>
</feature>
<keyword evidence="4" id="KW-1003">Cell membrane</keyword>
<dbReference type="InterPro" id="IPR020846">
    <property type="entry name" value="MFS_dom"/>
</dbReference>
<feature type="transmembrane region" description="Helical" evidence="8">
    <location>
        <begin position="485"/>
        <end position="503"/>
    </location>
</feature>
<feature type="transmembrane region" description="Helical" evidence="8">
    <location>
        <begin position="361"/>
        <end position="380"/>
    </location>
</feature>
<feature type="transmembrane region" description="Helical" evidence="8">
    <location>
        <begin position="197"/>
        <end position="216"/>
    </location>
</feature>